<dbReference type="GO" id="GO:0016989">
    <property type="term" value="F:sigma factor antagonist activity"/>
    <property type="evidence" value="ECO:0007669"/>
    <property type="project" value="TreeGrafter"/>
</dbReference>
<feature type="domain" description="Anti-sigma K factor RskA C-terminal" evidence="2">
    <location>
        <begin position="90"/>
        <end position="251"/>
    </location>
</feature>
<sequence>MQYPQVKAAVQSLQLDKEKFVQLYACPPPAEIKDRLLDILRREGTQEGNALLPQELRVPDPVSNKRIRETPVKQLNGQKKPSTDRIWKYVAAAFIILLLGSVFMNFFLASRSTDYKSRYKSLIAAREKLEADKEAQSLTSAGEEQKEADMLKDPAFKQIRIEGAGEQLGHVVTVCWNPISHALFLMAQVMPVPPAGKTYQLWAIHNKKLLDAGVFEGGAQMTLKIQEMKPMEDAEGFAITLENKGGSNSPTMNQVIMAASISR</sequence>
<evidence type="ECO:0000313" key="3">
    <source>
        <dbReference type="EMBL" id="NSL90496.1"/>
    </source>
</evidence>
<reference evidence="3" key="1">
    <citation type="submission" date="2020-05" db="EMBL/GenBank/DDBJ databases">
        <title>Chitinophaga laudate sp. nov., isolated from a tropical peat swamp.</title>
        <authorList>
            <person name="Goh C.B.S."/>
            <person name="Lee M.S."/>
            <person name="Parimannan S."/>
            <person name="Pasbakhsh P."/>
            <person name="Yule C.M."/>
            <person name="Rajandas H."/>
            <person name="Loke S."/>
            <person name="Croft L."/>
            <person name="Tan J.B.L."/>
        </authorList>
    </citation>
    <scope>NUCLEOTIDE SEQUENCE</scope>
    <source>
        <strain evidence="3">Mgbs1</strain>
    </source>
</reference>
<gene>
    <name evidence="3" type="ORF">ECE50_026975</name>
</gene>
<dbReference type="EMBL" id="RIAR02000001">
    <property type="protein sequence ID" value="NSL90496.1"/>
    <property type="molecule type" value="Genomic_DNA"/>
</dbReference>
<dbReference type="OrthoDB" id="1420916at2"/>
<dbReference type="GO" id="GO:0005886">
    <property type="term" value="C:plasma membrane"/>
    <property type="evidence" value="ECO:0007669"/>
    <property type="project" value="InterPro"/>
</dbReference>
<dbReference type="InterPro" id="IPR018764">
    <property type="entry name" value="RskA_C"/>
</dbReference>
<evidence type="ECO:0000256" key="1">
    <source>
        <dbReference type="SAM" id="Phobius"/>
    </source>
</evidence>
<evidence type="ECO:0000259" key="2">
    <source>
        <dbReference type="Pfam" id="PF10099"/>
    </source>
</evidence>
<dbReference type="InterPro" id="IPR051474">
    <property type="entry name" value="Anti-sigma-K/W_factor"/>
</dbReference>
<organism evidence="3 4">
    <name type="scientific">Chitinophaga solisilvae</name>
    <dbReference type="NCBI Taxonomy" id="1233460"/>
    <lineage>
        <taxon>Bacteria</taxon>
        <taxon>Pseudomonadati</taxon>
        <taxon>Bacteroidota</taxon>
        <taxon>Chitinophagia</taxon>
        <taxon>Chitinophagales</taxon>
        <taxon>Chitinophagaceae</taxon>
        <taxon>Chitinophaga</taxon>
    </lineage>
</organism>
<comment type="caution">
    <text evidence="3">The sequence shown here is derived from an EMBL/GenBank/DDBJ whole genome shotgun (WGS) entry which is preliminary data.</text>
</comment>
<protein>
    <submittedName>
        <fullName evidence="3">Anti-sigma factor</fullName>
    </submittedName>
</protein>
<feature type="transmembrane region" description="Helical" evidence="1">
    <location>
        <begin position="86"/>
        <end position="108"/>
    </location>
</feature>
<dbReference type="GO" id="GO:0006417">
    <property type="term" value="P:regulation of translation"/>
    <property type="evidence" value="ECO:0007669"/>
    <property type="project" value="TreeGrafter"/>
</dbReference>
<dbReference type="Proteomes" id="UP000281028">
    <property type="component" value="Unassembled WGS sequence"/>
</dbReference>
<keyword evidence="1" id="KW-0472">Membrane</keyword>
<accession>A0A9Q5D6F0</accession>
<evidence type="ECO:0000313" key="4">
    <source>
        <dbReference type="Proteomes" id="UP000281028"/>
    </source>
</evidence>
<dbReference type="PANTHER" id="PTHR37461:SF1">
    <property type="entry name" value="ANTI-SIGMA-K FACTOR RSKA"/>
    <property type="match status" value="1"/>
</dbReference>
<keyword evidence="4" id="KW-1185">Reference proteome</keyword>
<proteinExistence type="predicted"/>
<dbReference type="AlphaFoldDB" id="A0A9Q5D6F0"/>
<dbReference type="PANTHER" id="PTHR37461">
    <property type="entry name" value="ANTI-SIGMA-K FACTOR RSKA"/>
    <property type="match status" value="1"/>
</dbReference>
<keyword evidence="1" id="KW-0812">Transmembrane</keyword>
<name>A0A9Q5D6F0_9BACT</name>
<keyword evidence="1" id="KW-1133">Transmembrane helix</keyword>
<dbReference type="Pfam" id="PF10099">
    <property type="entry name" value="RskA_C"/>
    <property type="match status" value="1"/>
</dbReference>